<dbReference type="RefSeq" id="WP_131145450.1">
    <property type="nucleotide sequence ID" value="NZ_BMWV01000003.1"/>
</dbReference>
<dbReference type="Pfam" id="PF08448">
    <property type="entry name" value="PAS_4"/>
    <property type="match status" value="1"/>
</dbReference>
<dbReference type="InterPro" id="IPR013656">
    <property type="entry name" value="PAS_4"/>
</dbReference>
<dbReference type="SUPFAM" id="SSF55785">
    <property type="entry name" value="PYP-like sensor domain (PAS domain)"/>
    <property type="match status" value="1"/>
</dbReference>
<evidence type="ECO:0000256" key="2">
    <source>
        <dbReference type="ARBA" id="ARBA00012438"/>
    </source>
</evidence>
<accession>A0A411WXE1</accession>
<reference evidence="5" key="1">
    <citation type="journal article" date="2014" name="Int. J. Syst. Evol. Microbiol.">
        <title>Complete genome sequence of Corynebacterium casei LMG S-19264T (=DSM 44701T), isolated from a smear-ripened cheese.</title>
        <authorList>
            <consortium name="US DOE Joint Genome Institute (JGI-PGF)"/>
            <person name="Walter F."/>
            <person name="Albersmeier A."/>
            <person name="Kalinowski J."/>
            <person name="Ruckert C."/>
        </authorList>
    </citation>
    <scope>NUCLEOTIDE SEQUENCE</scope>
    <source>
        <strain evidence="5">KCTC 12343</strain>
    </source>
</reference>
<dbReference type="SMART" id="SM00091">
    <property type="entry name" value="PAS"/>
    <property type="match status" value="1"/>
</dbReference>
<keyword evidence="7" id="KW-1185">Reference proteome</keyword>
<dbReference type="CDD" id="cd00082">
    <property type="entry name" value="HisKA"/>
    <property type="match status" value="1"/>
</dbReference>
<dbReference type="SUPFAM" id="SSF47384">
    <property type="entry name" value="Homodimeric domain of signal transducing histidine kinase"/>
    <property type="match status" value="1"/>
</dbReference>
<feature type="region of interest" description="Disordered" evidence="3">
    <location>
        <begin position="1"/>
        <end position="28"/>
    </location>
</feature>
<dbReference type="EMBL" id="CP036401">
    <property type="protein sequence ID" value="QBI01328.1"/>
    <property type="molecule type" value="Genomic_DNA"/>
</dbReference>
<organism evidence="5 8">
    <name type="scientific">Pseudoduganella albidiflava</name>
    <dbReference type="NCBI Taxonomy" id="321983"/>
    <lineage>
        <taxon>Bacteria</taxon>
        <taxon>Pseudomonadati</taxon>
        <taxon>Pseudomonadota</taxon>
        <taxon>Betaproteobacteria</taxon>
        <taxon>Burkholderiales</taxon>
        <taxon>Oxalobacteraceae</taxon>
        <taxon>Telluria group</taxon>
        <taxon>Pseudoduganella</taxon>
    </lineage>
</organism>
<reference evidence="6 7" key="2">
    <citation type="submission" date="2019-02" db="EMBL/GenBank/DDBJ databases">
        <title>Draft Genome Sequences of Six Type Strains of the Genus Massilia.</title>
        <authorList>
            <person name="Miess H."/>
            <person name="Frediansyhah A."/>
            <person name="Gross H."/>
        </authorList>
    </citation>
    <scope>NUCLEOTIDE SEQUENCE [LARGE SCALE GENOMIC DNA]</scope>
    <source>
        <strain evidence="6 7">DSM 17472</strain>
    </source>
</reference>
<evidence type="ECO:0000259" key="4">
    <source>
        <dbReference type="PROSITE" id="PS50112"/>
    </source>
</evidence>
<evidence type="ECO:0000256" key="1">
    <source>
        <dbReference type="ARBA" id="ARBA00000085"/>
    </source>
</evidence>
<dbReference type="InterPro" id="IPR003661">
    <property type="entry name" value="HisK_dim/P_dom"/>
</dbReference>
<protein>
    <recommendedName>
        <fullName evidence="2">histidine kinase</fullName>
        <ecNumber evidence="2">2.7.13.3</ecNumber>
    </recommendedName>
</protein>
<evidence type="ECO:0000313" key="6">
    <source>
        <dbReference type="EMBL" id="QBI01328.1"/>
    </source>
</evidence>
<dbReference type="InterPro" id="IPR000014">
    <property type="entry name" value="PAS"/>
</dbReference>
<evidence type="ECO:0000313" key="7">
    <source>
        <dbReference type="Proteomes" id="UP000292307"/>
    </source>
</evidence>
<proteinExistence type="predicted"/>
<reference evidence="5" key="3">
    <citation type="submission" date="2022-12" db="EMBL/GenBank/DDBJ databases">
        <authorList>
            <person name="Sun Q."/>
            <person name="Kim S."/>
        </authorList>
    </citation>
    <scope>NUCLEOTIDE SEQUENCE</scope>
    <source>
        <strain evidence="5">KCTC 12343</strain>
    </source>
</reference>
<dbReference type="GO" id="GO:0000155">
    <property type="term" value="F:phosphorelay sensor kinase activity"/>
    <property type="evidence" value="ECO:0007669"/>
    <property type="project" value="InterPro"/>
</dbReference>
<feature type="region of interest" description="Disordered" evidence="3">
    <location>
        <begin position="244"/>
        <end position="271"/>
    </location>
</feature>
<evidence type="ECO:0000313" key="5">
    <source>
        <dbReference type="EMBL" id="GGY36554.1"/>
    </source>
</evidence>
<dbReference type="Gene3D" id="3.30.450.20">
    <property type="entry name" value="PAS domain"/>
    <property type="match status" value="1"/>
</dbReference>
<dbReference type="Gene3D" id="1.10.287.130">
    <property type="match status" value="1"/>
</dbReference>
<dbReference type="CDD" id="cd00130">
    <property type="entry name" value="PAS"/>
    <property type="match status" value="1"/>
</dbReference>
<name>A0A411WXE1_9BURK</name>
<dbReference type="Proteomes" id="UP000628442">
    <property type="component" value="Unassembled WGS sequence"/>
</dbReference>
<dbReference type="Proteomes" id="UP000292307">
    <property type="component" value="Chromosome"/>
</dbReference>
<sequence>MAATRGPLPDQPASRDTLPQPARPHDQASLPLGEELFDHAPCALLLTDPDGTILRANGTSVAWLGYPQHELTGGMRLQDLLSIGGGVLYQSHCQPLLRLQNAVADVQIDLVRRDGARVPALLNVTRRRFATGVLDELAFFAAGDRRAYERELQRSRAELLAAQAASSEATTRLRAAIGELAAAEHRRQEFLIAFCQDLRNPLAPMRSGMDLLKIMLPPDHGSARLVAMLDRQLRELVQLVDSVADAGGRNAPGGRDDAAPDEAAPDTPPPP</sequence>
<dbReference type="InterPro" id="IPR035965">
    <property type="entry name" value="PAS-like_dom_sf"/>
</dbReference>
<dbReference type="EMBL" id="BMWV01000003">
    <property type="protein sequence ID" value="GGY36554.1"/>
    <property type="molecule type" value="Genomic_DNA"/>
</dbReference>
<feature type="domain" description="PAS" evidence="4">
    <location>
        <begin position="34"/>
        <end position="81"/>
    </location>
</feature>
<dbReference type="InterPro" id="IPR036097">
    <property type="entry name" value="HisK_dim/P_sf"/>
</dbReference>
<dbReference type="OrthoDB" id="8807260at2"/>
<evidence type="ECO:0000256" key="3">
    <source>
        <dbReference type="SAM" id="MobiDB-lite"/>
    </source>
</evidence>
<dbReference type="AlphaFoldDB" id="A0A411WXE1"/>
<evidence type="ECO:0000313" key="8">
    <source>
        <dbReference type="Proteomes" id="UP000628442"/>
    </source>
</evidence>
<gene>
    <name evidence="6" type="ORF">EYF70_11080</name>
    <name evidence="5" type="ORF">GCM10007387_18610</name>
</gene>
<comment type="catalytic activity">
    <reaction evidence="1">
        <text>ATP + protein L-histidine = ADP + protein N-phospho-L-histidine.</text>
        <dbReference type="EC" id="2.7.13.3"/>
    </reaction>
</comment>
<dbReference type="EC" id="2.7.13.3" evidence="2"/>
<dbReference type="PROSITE" id="PS50112">
    <property type="entry name" value="PAS"/>
    <property type="match status" value="1"/>
</dbReference>